<dbReference type="OrthoDB" id="468238at2759"/>
<sequence>MPIILTLMLVVLAAPWGALGTKYGIDFDDEGYRVAFDHDETSRVVEARMTCDVPYPYYYSYHVTLNVDGGDGGEGCSRYYNVTNDGVKLLQQAREELKKNCDLTLPEGAFTDMYFFDEFMIINLDDVTNIVVNRV</sequence>
<proteinExistence type="predicted"/>
<keyword evidence="1" id="KW-0732">Signal</keyword>
<dbReference type="AlphaFoldDB" id="A0A7J6NI34"/>
<accession>A0A7J6NI34</accession>
<evidence type="ECO:0000256" key="1">
    <source>
        <dbReference type="SAM" id="SignalP"/>
    </source>
</evidence>
<feature type="chain" id="PRO_5029501527" evidence="1">
    <location>
        <begin position="21"/>
        <end position="135"/>
    </location>
</feature>
<comment type="caution">
    <text evidence="2">The sequence shown here is derived from an EMBL/GenBank/DDBJ whole genome shotgun (WGS) entry which is preliminary data.</text>
</comment>
<feature type="signal peptide" evidence="1">
    <location>
        <begin position="1"/>
        <end position="20"/>
    </location>
</feature>
<reference evidence="2 3" key="1">
    <citation type="submission" date="2020-04" db="EMBL/GenBank/DDBJ databases">
        <title>Perkinsus olseni comparative genomics.</title>
        <authorList>
            <person name="Bogema D.R."/>
        </authorList>
    </citation>
    <scope>NUCLEOTIDE SEQUENCE [LARGE SCALE GENOMIC DNA]</scope>
    <source>
        <strain evidence="2">00978-12</strain>
    </source>
</reference>
<gene>
    <name evidence="2" type="ORF">FOZ60_008921</name>
</gene>
<dbReference type="EMBL" id="JABANP010000359">
    <property type="protein sequence ID" value="KAF4683563.1"/>
    <property type="molecule type" value="Genomic_DNA"/>
</dbReference>
<evidence type="ECO:0000313" key="2">
    <source>
        <dbReference type="EMBL" id="KAF4683563.1"/>
    </source>
</evidence>
<protein>
    <submittedName>
        <fullName evidence="2">Uncharacterized protein</fullName>
    </submittedName>
</protein>
<dbReference type="Proteomes" id="UP000541610">
    <property type="component" value="Unassembled WGS sequence"/>
</dbReference>
<name>A0A7J6NI34_PEROL</name>
<organism evidence="2 3">
    <name type="scientific">Perkinsus olseni</name>
    <name type="common">Perkinsus atlanticus</name>
    <dbReference type="NCBI Taxonomy" id="32597"/>
    <lineage>
        <taxon>Eukaryota</taxon>
        <taxon>Sar</taxon>
        <taxon>Alveolata</taxon>
        <taxon>Perkinsozoa</taxon>
        <taxon>Perkinsea</taxon>
        <taxon>Perkinsida</taxon>
        <taxon>Perkinsidae</taxon>
        <taxon>Perkinsus</taxon>
    </lineage>
</organism>
<evidence type="ECO:0000313" key="3">
    <source>
        <dbReference type="Proteomes" id="UP000541610"/>
    </source>
</evidence>